<dbReference type="GO" id="GO:0005737">
    <property type="term" value="C:cytoplasm"/>
    <property type="evidence" value="ECO:0007669"/>
    <property type="project" value="TreeGrafter"/>
</dbReference>
<proteinExistence type="inferred from homology"/>
<dbReference type="UniPathway" id="UPA00028">
    <property type="reaction ID" value="UER00004"/>
</dbReference>
<feature type="domain" description="Ketopantoate reductase N-terminal" evidence="5">
    <location>
        <begin position="3"/>
        <end position="149"/>
    </location>
</feature>
<dbReference type="InterPro" id="IPR008927">
    <property type="entry name" value="6-PGluconate_DH-like_C_sf"/>
</dbReference>
<evidence type="ECO:0000313" key="8">
    <source>
        <dbReference type="Proteomes" id="UP000199341"/>
    </source>
</evidence>
<evidence type="ECO:0000256" key="2">
    <source>
        <dbReference type="ARBA" id="ARBA00022857"/>
    </source>
</evidence>
<dbReference type="PANTHER" id="PTHR21708">
    <property type="entry name" value="PROBABLE 2-DEHYDROPANTOATE 2-REDUCTASE"/>
    <property type="match status" value="1"/>
</dbReference>
<comment type="function">
    <text evidence="4">Catalyzes the NADPH-dependent reduction of ketopantoate into pantoic acid.</text>
</comment>
<dbReference type="GO" id="GO:0008677">
    <property type="term" value="F:2-dehydropantoate 2-reductase activity"/>
    <property type="evidence" value="ECO:0007669"/>
    <property type="project" value="UniProtKB-EC"/>
</dbReference>
<keyword evidence="2 4" id="KW-0521">NADP</keyword>
<dbReference type="SUPFAM" id="SSF51735">
    <property type="entry name" value="NAD(P)-binding Rossmann-fold domains"/>
    <property type="match status" value="1"/>
</dbReference>
<dbReference type="STRING" id="310781.SAMN05216259_104161"/>
<keyword evidence="3 4" id="KW-0560">Oxidoreductase</keyword>
<comment type="catalytic activity">
    <reaction evidence="4">
        <text>(R)-pantoate + NADP(+) = 2-dehydropantoate + NADPH + H(+)</text>
        <dbReference type="Rhea" id="RHEA:16233"/>
        <dbReference type="ChEBI" id="CHEBI:11561"/>
        <dbReference type="ChEBI" id="CHEBI:15378"/>
        <dbReference type="ChEBI" id="CHEBI:15980"/>
        <dbReference type="ChEBI" id="CHEBI:57783"/>
        <dbReference type="ChEBI" id="CHEBI:58349"/>
        <dbReference type="EC" id="1.1.1.169"/>
    </reaction>
</comment>
<dbReference type="OrthoDB" id="4186253at2"/>
<evidence type="ECO:0000256" key="1">
    <source>
        <dbReference type="ARBA" id="ARBA00007870"/>
    </source>
</evidence>
<dbReference type="Proteomes" id="UP000199341">
    <property type="component" value="Unassembled WGS sequence"/>
</dbReference>
<reference evidence="8" key="1">
    <citation type="submission" date="2016-10" db="EMBL/GenBank/DDBJ databases">
        <authorList>
            <person name="Varghese N."/>
            <person name="Submissions S."/>
        </authorList>
    </citation>
    <scope>NUCLEOTIDE SEQUENCE [LARGE SCALE GENOMIC DNA]</scope>
    <source>
        <strain evidence="8">CGMCC 4.2022</strain>
    </source>
</reference>
<dbReference type="InterPro" id="IPR051402">
    <property type="entry name" value="KPR-Related"/>
</dbReference>
<keyword evidence="8" id="KW-1185">Reference proteome</keyword>
<dbReference type="InterPro" id="IPR013332">
    <property type="entry name" value="KPR_N"/>
</dbReference>
<dbReference type="Gene3D" id="3.40.50.720">
    <property type="entry name" value="NAD(P)-binding Rossmann-like Domain"/>
    <property type="match status" value="1"/>
</dbReference>
<dbReference type="EMBL" id="FNIE01000004">
    <property type="protein sequence ID" value="SDN44160.1"/>
    <property type="molecule type" value="Genomic_DNA"/>
</dbReference>
<evidence type="ECO:0000313" key="7">
    <source>
        <dbReference type="EMBL" id="SDN44160.1"/>
    </source>
</evidence>
<feature type="domain" description="Ketopantoate reductase C-terminal" evidence="6">
    <location>
        <begin position="179"/>
        <end position="296"/>
    </location>
</feature>
<keyword evidence="4" id="KW-0566">Pantothenate biosynthesis</keyword>
<dbReference type="SUPFAM" id="SSF48179">
    <property type="entry name" value="6-phosphogluconate dehydrogenase C-terminal domain-like"/>
    <property type="match status" value="1"/>
</dbReference>
<name>A0A1H0BEX1_9ACTN</name>
<sequence>MKILVAGAGAVGGFVGGRLAQAGRDVDFLVRPGRAKRLRAEGLRITDGTQVETIDVACRTAGELTGPYDLVLVSVKPDALPAVADDLAPAIGEDTAVVPFLNGMRHLELLTERFGGAVLGGTLRVVTQLDPDGAIRQFTPGGQIEVGEVGKTPGPASDRAAAVAQALSIPGFTVTVSDDILAAMWSKWVMIATIGAVTSLARGTIGDAAAVEGGAAFATATLDEAASVAASAGHPLDEGALTAYRGLVTAAGAPITSSLSRELLAGGHTEVENVLGDLIHRAGGFGLAVPRLEAAAFTLRVHNAKAAATA</sequence>
<accession>A0A1H0BEX1</accession>
<dbReference type="PANTHER" id="PTHR21708:SF26">
    <property type="entry name" value="2-DEHYDROPANTOATE 2-REDUCTASE"/>
    <property type="match status" value="1"/>
</dbReference>
<comment type="pathway">
    <text evidence="4">Cofactor biosynthesis; (R)-pantothenate biosynthesis; (R)-pantoate from 3-methyl-2-oxobutanoate: step 2/2.</text>
</comment>
<evidence type="ECO:0000259" key="5">
    <source>
        <dbReference type="Pfam" id="PF02558"/>
    </source>
</evidence>
<evidence type="ECO:0000259" key="6">
    <source>
        <dbReference type="Pfam" id="PF08546"/>
    </source>
</evidence>
<gene>
    <name evidence="7" type="ORF">SAMN05216259_104161</name>
</gene>
<dbReference type="InterPro" id="IPR013328">
    <property type="entry name" value="6PGD_dom2"/>
</dbReference>
<dbReference type="InterPro" id="IPR003710">
    <property type="entry name" value="ApbA"/>
</dbReference>
<dbReference type="GO" id="GO:0015940">
    <property type="term" value="P:pantothenate biosynthetic process"/>
    <property type="evidence" value="ECO:0007669"/>
    <property type="project" value="UniProtKB-UniPathway"/>
</dbReference>
<dbReference type="AlphaFoldDB" id="A0A1H0BEX1"/>
<dbReference type="Pfam" id="PF02558">
    <property type="entry name" value="ApbA"/>
    <property type="match status" value="1"/>
</dbReference>
<protein>
    <recommendedName>
        <fullName evidence="4">2-dehydropantoate 2-reductase</fullName>
        <ecNumber evidence="4">1.1.1.169</ecNumber>
    </recommendedName>
    <alternativeName>
        <fullName evidence="4">Ketopantoate reductase</fullName>
    </alternativeName>
</protein>
<evidence type="ECO:0000256" key="4">
    <source>
        <dbReference type="RuleBase" id="RU362068"/>
    </source>
</evidence>
<dbReference type="Gene3D" id="1.10.1040.10">
    <property type="entry name" value="N-(1-d-carboxylethyl)-l-norvaline Dehydrogenase, domain 2"/>
    <property type="match status" value="1"/>
</dbReference>
<evidence type="ECO:0000256" key="3">
    <source>
        <dbReference type="ARBA" id="ARBA00023002"/>
    </source>
</evidence>
<dbReference type="NCBIfam" id="TIGR00745">
    <property type="entry name" value="apbA_panE"/>
    <property type="match status" value="1"/>
</dbReference>
<comment type="similarity">
    <text evidence="1 4">Belongs to the ketopantoate reductase family.</text>
</comment>
<dbReference type="Pfam" id="PF08546">
    <property type="entry name" value="ApbA_C"/>
    <property type="match status" value="1"/>
</dbReference>
<organism evidence="7 8">
    <name type="scientific">Actinacidiphila guanduensis</name>
    <dbReference type="NCBI Taxonomy" id="310781"/>
    <lineage>
        <taxon>Bacteria</taxon>
        <taxon>Bacillati</taxon>
        <taxon>Actinomycetota</taxon>
        <taxon>Actinomycetes</taxon>
        <taxon>Kitasatosporales</taxon>
        <taxon>Streptomycetaceae</taxon>
        <taxon>Actinacidiphila</taxon>
    </lineage>
</organism>
<dbReference type="RefSeq" id="WP_093783954.1">
    <property type="nucleotide sequence ID" value="NZ_FNIE01000004.1"/>
</dbReference>
<dbReference type="EC" id="1.1.1.169" evidence="4"/>
<dbReference type="InterPro" id="IPR036291">
    <property type="entry name" value="NAD(P)-bd_dom_sf"/>
</dbReference>
<dbReference type="InterPro" id="IPR013752">
    <property type="entry name" value="KPA_reductase"/>
</dbReference>